<evidence type="ECO:0000313" key="2">
    <source>
        <dbReference type="Proteomes" id="UP000474024"/>
    </source>
</evidence>
<name>A0A6L5YRL0_9FIRM</name>
<dbReference type="Gene3D" id="3.20.20.70">
    <property type="entry name" value="Aldolase class I"/>
    <property type="match status" value="1"/>
</dbReference>
<dbReference type="Pfam" id="PF04309">
    <property type="entry name" value="G3P_antiterm"/>
    <property type="match status" value="1"/>
</dbReference>
<sequence length="188" mass="20652">MKKEFREALEDSPVIAAIKDDQGLAKCKESDSRVIFILYGDICSIADIVAEVKSAGKIAMVHLDLITGLSSKEIAVDFIHKYTQADGIITTKPALIKRAKELSLYTILRLFVIDSMAYENIERQLKSAKPDLIEILPALMPKVVARICNLSSTPVIAGGLVSEKEDIMELLDAGVISVSSTNEKIWFV</sequence>
<dbReference type="RefSeq" id="WP_154429951.1">
    <property type="nucleotide sequence ID" value="NZ_VUNI01000012.1"/>
</dbReference>
<evidence type="ECO:0000313" key="1">
    <source>
        <dbReference type="EMBL" id="MST74985.1"/>
    </source>
</evidence>
<dbReference type="PANTHER" id="PTHR35787:SF1">
    <property type="entry name" value="GLYCEROL UPTAKE OPERON ANTITERMINATOR REGULATORY PROTEIN"/>
    <property type="match status" value="1"/>
</dbReference>
<dbReference type="SUPFAM" id="SSF110391">
    <property type="entry name" value="GlpP-like"/>
    <property type="match status" value="1"/>
</dbReference>
<proteinExistence type="predicted"/>
<dbReference type="GO" id="GO:0006071">
    <property type="term" value="P:glycerol metabolic process"/>
    <property type="evidence" value="ECO:0007669"/>
    <property type="project" value="InterPro"/>
</dbReference>
<dbReference type="InterPro" id="IPR006699">
    <property type="entry name" value="GlpP"/>
</dbReference>
<comment type="caution">
    <text evidence="1">The sequence shown here is derived from an EMBL/GenBank/DDBJ whole genome shotgun (WGS) entry which is preliminary data.</text>
</comment>
<dbReference type="AlphaFoldDB" id="A0A6L5YRL0"/>
<keyword evidence="2" id="KW-1185">Reference proteome</keyword>
<protein>
    <submittedName>
        <fullName evidence="1">Glycerol-3-phosphate responsive antiterminator</fullName>
    </submittedName>
</protein>
<dbReference type="Proteomes" id="UP000474024">
    <property type="component" value="Unassembled WGS sequence"/>
</dbReference>
<organism evidence="1 2">
    <name type="scientific">Roseburia porci</name>
    <dbReference type="NCBI Taxonomy" id="2605790"/>
    <lineage>
        <taxon>Bacteria</taxon>
        <taxon>Bacillati</taxon>
        <taxon>Bacillota</taxon>
        <taxon>Clostridia</taxon>
        <taxon>Lachnospirales</taxon>
        <taxon>Lachnospiraceae</taxon>
        <taxon>Roseburia</taxon>
    </lineage>
</organism>
<accession>A0A6L5YRL0</accession>
<dbReference type="GO" id="GO:0006355">
    <property type="term" value="P:regulation of DNA-templated transcription"/>
    <property type="evidence" value="ECO:0007669"/>
    <property type="project" value="InterPro"/>
</dbReference>
<dbReference type="PIRSF" id="PIRSF016897">
    <property type="entry name" value="GlpP"/>
    <property type="match status" value="1"/>
</dbReference>
<dbReference type="InterPro" id="IPR013785">
    <property type="entry name" value="Aldolase_TIM"/>
</dbReference>
<reference evidence="1 2" key="1">
    <citation type="submission" date="2019-08" db="EMBL/GenBank/DDBJ databases">
        <title>In-depth cultivation of the pig gut microbiome towards novel bacterial diversity and tailored functional studies.</title>
        <authorList>
            <person name="Wylensek D."/>
            <person name="Hitch T.C.A."/>
            <person name="Clavel T."/>
        </authorList>
    </citation>
    <scope>NUCLEOTIDE SEQUENCE [LARGE SCALE GENOMIC DNA]</scope>
    <source>
        <strain evidence="1 2">MUC/MUC-530-WT-4D</strain>
    </source>
</reference>
<dbReference type="PANTHER" id="PTHR35787">
    <property type="entry name" value="GLYCEROL UPTAKE OPERON ANTITERMINATOR REGULATORY PROTEIN"/>
    <property type="match status" value="1"/>
</dbReference>
<gene>
    <name evidence="1" type="ORF">FYJ75_08070</name>
</gene>
<dbReference type="EMBL" id="VUNI01000012">
    <property type="protein sequence ID" value="MST74985.1"/>
    <property type="molecule type" value="Genomic_DNA"/>
</dbReference>